<dbReference type="SUPFAM" id="SSF54001">
    <property type="entry name" value="Cysteine proteinases"/>
    <property type="match status" value="1"/>
</dbReference>
<dbReference type="PRINTS" id="PR00705">
    <property type="entry name" value="PAPAIN"/>
</dbReference>
<dbReference type="GO" id="GO:0006508">
    <property type="term" value="P:proteolysis"/>
    <property type="evidence" value="ECO:0007669"/>
    <property type="project" value="InterPro"/>
</dbReference>
<sequence length="417" mass="46096">MIELQKYSKIDEEHLLKRVTAKHQDSRLKVIGYATVALVVTLSAVTYQIGHSIMMSADERALKVFQGDANSETMTAFVNFISESGRNYKDEAETARRYRNFKANHAIVQRTKEHEHHMPHKISINTKFADLSAAEFLSMVSGGASVPESVMSPLAQDGKSLFSVRNEYVPLFDKVEGELPESKNWFQEGFVGAPQDQFAAGTSQCASSWAFSTVSTLQAGAAISGGQAKTELSVQQLIDCDTANNGCQGGWSYKGYAYTSKYGLMPKSEYAAYSGAQGQCAYDETKAVVKNTGMVQERYLSNDRLKSLVAKQPVSSGMVITDLFRLYESGILLEDTLQCSDAKKTINHQVTIVGYGKSDKKAIEGSWCDQYWLVMNSWGTNWGEQGFFRLCMDGAGSSRIPFGTCQINRFPTYASFD</sequence>
<dbReference type="CDD" id="cd02248">
    <property type="entry name" value="Peptidase_C1A"/>
    <property type="match status" value="1"/>
</dbReference>
<comment type="caution">
    <text evidence="6">The sequence shown here is derived from an EMBL/GenBank/DDBJ whole genome shotgun (WGS) entry which is preliminary data.</text>
</comment>
<evidence type="ECO:0000256" key="3">
    <source>
        <dbReference type="SAM" id="Phobius"/>
    </source>
</evidence>
<accession>A0A8J8T3W4</accession>
<keyword evidence="3" id="KW-0812">Transmembrane</keyword>
<evidence type="ECO:0000256" key="2">
    <source>
        <dbReference type="ARBA" id="ARBA00023145"/>
    </source>
</evidence>
<dbReference type="InterPro" id="IPR039417">
    <property type="entry name" value="Peptidase_C1A_papain-like"/>
</dbReference>
<feature type="transmembrane region" description="Helical" evidence="3">
    <location>
        <begin position="30"/>
        <end position="50"/>
    </location>
</feature>
<dbReference type="GO" id="GO:0008234">
    <property type="term" value="F:cysteine-type peptidase activity"/>
    <property type="evidence" value="ECO:0007669"/>
    <property type="project" value="InterPro"/>
</dbReference>
<evidence type="ECO:0000313" key="6">
    <source>
        <dbReference type="EMBL" id="TNV80508.1"/>
    </source>
</evidence>
<keyword evidence="3" id="KW-0472">Membrane</keyword>
<reference evidence="6" key="1">
    <citation type="submission" date="2019-06" db="EMBL/GenBank/DDBJ databases">
        <authorList>
            <person name="Zheng W."/>
        </authorList>
    </citation>
    <scope>NUCLEOTIDE SEQUENCE</scope>
    <source>
        <strain evidence="6">QDHG01</strain>
    </source>
</reference>
<dbReference type="InterPro" id="IPR013201">
    <property type="entry name" value="Prot_inhib_I29"/>
</dbReference>
<dbReference type="Proteomes" id="UP000785679">
    <property type="component" value="Unassembled WGS sequence"/>
</dbReference>
<evidence type="ECO:0000256" key="1">
    <source>
        <dbReference type="ARBA" id="ARBA00008455"/>
    </source>
</evidence>
<evidence type="ECO:0000259" key="5">
    <source>
        <dbReference type="SMART" id="SM00848"/>
    </source>
</evidence>
<dbReference type="SMART" id="SM00645">
    <property type="entry name" value="Pept_C1"/>
    <property type="match status" value="1"/>
</dbReference>
<feature type="domain" description="Peptidase C1A papain C-terminal" evidence="4">
    <location>
        <begin position="179"/>
        <end position="415"/>
    </location>
</feature>
<dbReference type="EMBL" id="RRYP01007425">
    <property type="protein sequence ID" value="TNV80508.1"/>
    <property type="molecule type" value="Genomic_DNA"/>
</dbReference>
<dbReference type="InterPro" id="IPR013128">
    <property type="entry name" value="Peptidase_C1A"/>
</dbReference>
<dbReference type="Gene3D" id="3.90.70.10">
    <property type="entry name" value="Cysteine proteinases"/>
    <property type="match status" value="1"/>
</dbReference>
<proteinExistence type="inferred from homology"/>
<dbReference type="InterPro" id="IPR000668">
    <property type="entry name" value="Peptidase_C1A_C"/>
</dbReference>
<dbReference type="SMART" id="SM00848">
    <property type="entry name" value="Inhibitor_I29"/>
    <property type="match status" value="1"/>
</dbReference>
<keyword evidence="2" id="KW-0865">Zymogen</keyword>
<keyword evidence="7" id="KW-1185">Reference proteome</keyword>
<dbReference type="Pfam" id="PF08246">
    <property type="entry name" value="Inhibitor_I29"/>
    <property type="match status" value="1"/>
</dbReference>
<gene>
    <name evidence="6" type="ORF">FGO68_gene2717</name>
</gene>
<dbReference type="InterPro" id="IPR038765">
    <property type="entry name" value="Papain-like_cys_pep_sf"/>
</dbReference>
<protein>
    <submittedName>
        <fullName evidence="6">Uncharacterized protein</fullName>
    </submittedName>
</protein>
<organism evidence="6 7">
    <name type="scientific">Halteria grandinella</name>
    <dbReference type="NCBI Taxonomy" id="5974"/>
    <lineage>
        <taxon>Eukaryota</taxon>
        <taxon>Sar</taxon>
        <taxon>Alveolata</taxon>
        <taxon>Ciliophora</taxon>
        <taxon>Intramacronucleata</taxon>
        <taxon>Spirotrichea</taxon>
        <taxon>Stichotrichia</taxon>
        <taxon>Sporadotrichida</taxon>
        <taxon>Halteriidae</taxon>
        <taxon>Halteria</taxon>
    </lineage>
</organism>
<comment type="similarity">
    <text evidence="1">Belongs to the peptidase C1 family.</text>
</comment>
<dbReference type="AlphaFoldDB" id="A0A8J8T3W4"/>
<keyword evidence="3" id="KW-1133">Transmembrane helix</keyword>
<name>A0A8J8T3W4_HALGN</name>
<dbReference type="PANTHER" id="PTHR12411">
    <property type="entry name" value="CYSTEINE PROTEASE FAMILY C1-RELATED"/>
    <property type="match status" value="1"/>
</dbReference>
<dbReference type="OrthoDB" id="190265at2759"/>
<dbReference type="Pfam" id="PF00112">
    <property type="entry name" value="Peptidase_C1"/>
    <property type="match status" value="1"/>
</dbReference>
<evidence type="ECO:0000259" key="4">
    <source>
        <dbReference type="SMART" id="SM00645"/>
    </source>
</evidence>
<evidence type="ECO:0000313" key="7">
    <source>
        <dbReference type="Proteomes" id="UP000785679"/>
    </source>
</evidence>
<feature type="domain" description="Cathepsin propeptide inhibitor" evidence="5">
    <location>
        <begin position="77"/>
        <end position="136"/>
    </location>
</feature>